<evidence type="ECO:0000313" key="3">
    <source>
        <dbReference type="EMBL" id="GLZ81285.1"/>
    </source>
</evidence>
<feature type="transmembrane region" description="Helical" evidence="2">
    <location>
        <begin position="44"/>
        <end position="65"/>
    </location>
</feature>
<feature type="compositionally biased region" description="Basic residues" evidence="1">
    <location>
        <begin position="366"/>
        <end position="375"/>
    </location>
</feature>
<proteinExistence type="predicted"/>
<feature type="compositionally biased region" description="Basic and acidic residues" evidence="1">
    <location>
        <begin position="325"/>
        <end position="336"/>
    </location>
</feature>
<sequence>MARYAWGRTLLTAFGTAAVIGLAQLGAAYGLTIVDWRQDTAGLWSANMAWTTWLAAISAIAGALAGARTGESIATRIAAVLAAGVGASVIGPLMALPAREPGAHGLPGTPFLAVGIGVATGMALALIAMAARPVAWSLMASTGLVWLLALLSAFAPIGDRSVPSGQLGVWGTWAGVTGALGKRGLALAPPLIIGSLLIGVIVAWIASAGGRGHRVAAASGVAGPLLVTVAYMVAGPGTGSTVDSMSAFLIGPYAALAGLIGSLTVSALRKEKSEPVPTDDKEYPLPRRDAEDTVYERIPSPSTPPDPYIDDYTKALDEVDSSFAPKDEPQPAREGEDVPAPPPMPPSDETESWVSELKTDSTKSVPTKRTRRPKE</sequence>
<protein>
    <submittedName>
        <fullName evidence="3">Uncharacterized protein</fullName>
    </submittedName>
</protein>
<feature type="compositionally biased region" description="Basic and acidic residues" evidence="1">
    <location>
        <begin position="270"/>
        <end position="295"/>
    </location>
</feature>
<feature type="transmembrane region" description="Helical" evidence="2">
    <location>
        <begin position="187"/>
        <end position="208"/>
    </location>
</feature>
<keyword evidence="4" id="KW-1185">Reference proteome</keyword>
<dbReference type="Proteomes" id="UP001165079">
    <property type="component" value="Unassembled WGS sequence"/>
</dbReference>
<accession>A0A9W6SSR6</accession>
<feature type="region of interest" description="Disordered" evidence="1">
    <location>
        <begin position="270"/>
        <end position="375"/>
    </location>
</feature>
<evidence type="ECO:0000256" key="1">
    <source>
        <dbReference type="SAM" id="MobiDB-lite"/>
    </source>
</evidence>
<keyword evidence="2" id="KW-0472">Membrane</keyword>
<feature type="transmembrane region" description="Helical" evidence="2">
    <location>
        <begin position="77"/>
        <end position="98"/>
    </location>
</feature>
<evidence type="ECO:0000256" key="2">
    <source>
        <dbReference type="SAM" id="Phobius"/>
    </source>
</evidence>
<gene>
    <name evidence="3" type="ORF">Afil01_60920</name>
</gene>
<reference evidence="3" key="1">
    <citation type="submission" date="2023-03" db="EMBL/GenBank/DDBJ databases">
        <title>Actinorhabdospora filicis NBRC 111898.</title>
        <authorList>
            <person name="Ichikawa N."/>
            <person name="Sato H."/>
            <person name="Tonouchi N."/>
        </authorList>
    </citation>
    <scope>NUCLEOTIDE SEQUENCE</scope>
    <source>
        <strain evidence="3">NBRC 111898</strain>
    </source>
</reference>
<feature type="transmembrane region" description="Helical" evidence="2">
    <location>
        <begin position="246"/>
        <end position="268"/>
    </location>
</feature>
<keyword evidence="2" id="KW-0812">Transmembrane</keyword>
<dbReference type="RefSeq" id="WP_285666732.1">
    <property type="nucleotide sequence ID" value="NZ_BSTX01000005.1"/>
</dbReference>
<name>A0A9W6SSR6_9ACTN</name>
<keyword evidence="2" id="KW-1133">Transmembrane helix</keyword>
<feature type="transmembrane region" description="Helical" evidence="2">
    <location>
        <begin position="215"/>
        <end position="234"/>
    </location>
</feature>
<feature type="transmembrane region" description="Helical" evidence="2">
    <location>
        <begin position="110"/>
        <end position="131"/>
    </location>
</feature>
<dbReference type="EMBL" id="BSTX01000005">
    <property type="protein sequence ID" value="GLZ81285.1"/>
    <property type="molecule type" value="Genomic_DNA"/>
</dbReference>
<comment type="caution">
    <text evidence="3">The sequence shown here is derived from an EMBL/GenBank/DDBJ whole genome shotgun (WGS) entry which is preliminary data.</text>
</comment>
<organism evidence="3 4">
    <name type="scientific">Actinorhabdospora filicis</name>
    <dbReference type="NCBI Taxonomy" id="1785913"/>
    <lineage>
        <taxon>Bacteria</taxon>
        <taxon>Bacillati</taxon>
        <taxon>Actinomycetota</taxon>
        <taxon>Actinomycetes</taxon>
        <taxon>Micromonosporales</taxon>
        <taxon>Micromonosporaceae</taxon>
        <taxon>Actinorhabdospora</taxon>
    </lineage>
</organism>
<feature type="transmembrane region" description="Helical" evidence="2">
    <location>
        <begin position="138"/>
        <end position="157"/>
    </location>
</feature>
<evidence type="ECO:0000313" key="4">
    <source>
        <dbReference type="Proteomes" id="UP001165079"/>
    </source>
</evidence>
<dbReference type="AlphaFoldDB" id="A0A9W6SSR6"/>